<proteinExistence type="inferred from homology"/>
<reference evidence="16 17" key="1">
    <citation type="submission" date="2021-02" db="EMBL/GenBank/DDBJ databases">
        <title>Genome assembly of Pseudopithomyces chartarum.</title>
        <authorList>
            <person name="Jauregui R."/>
            <person name="Singh J."/>
            <person name="Voisey C."/>
        </authorList>
    </citation>
    <scope>NUCLEOTIDE SEQUENCE [LARGE SCALE GENOMIC DNA]</scope>
    <source>
        <strain evidence="16 17">AGR01</strain>
    </source>
</reference>
<dbReference type="Gene3D" id="3.40.720.10">
    <property type="entry name" value="Alkaline Phosphatase, subunit A"/>
    <property type="match status" value="1"/>
</dbReference>
<feature type="transmembrane region" description="Helical" evidence="13">
    <location>
        <begin position="509"/>
        <end position="527"/>
    </location>
</feature>
<dbReference type="Pfam" id="PF01663">
    <property type="entry name" value="Phosphodiest"/>
    <property type="match status" value="1"/>
</dbReference>
<dbReference type="SUPFAM" id="SSF53649">
    <property type="entry name" value="Alkaline phosphatase-like"/>
    <property type="match status" value="1"/>
</dbReference>
<evidence type="ECO:0000256" key="12">
    <source>
        <dbReference type="ARBA" id="ARBA00056729"/>
    </source>
</evidence>
<gene>
    <name evidence="16" type="ORF">GRF29_161g601814</name>
</gene>
<dbReference type="EMBL" id="WVTA01000014">
    <property type="protein sequence ID" value="KAK3202259.1"/>
    <property type="molecule type" value="Genomic_DNA"/>
</dbReference>
<feature type="transmembrane region" description="Helical" evidence="13">
    <location>
        <begin position="670"/>
        <end position="690"/>
    </location>
</feature>
<evidence type="ECO:0000256" key="5">
    <source>
        <dbReference type="ARBA" id="ARBA00022502"/>
    </source>
</evidence>
<feature type="compositionally biased region" description="Low complexity" evidence="14">
    <location>
        <begin position="1203"/>
        <end position="1227"/>
    </location>
</feature>
<dbReference type="PANTHER" id="PTHR23072:SF0">
    <property type="entry name" value="GPI ETHANOLAMINE PHOSPHATE TRANSFERASE 2"/>
    <property type="match status" value="1"/>
</dbReference>
<sequence length="1471" mass="162441">MANQAILLTIANLLIPVAIIVFATGFFPYKPFMPGLAQYEELGWENAMGWKEGSVSEPPFDKLVFMVVDALRSDFVYGEESGMNFVQSLIREGTALPFTAHAASPTITMPKVKAITTGSIPSFLDVILNFAESDTTSTLATQDTWLAQLKAKEGGRLVMYGDDTWLKLFPSFFERADGTSSFFVSDFTEVDNNVTRHVPEELLNSDWNAMIMHYLGLDHIGHKAGPKSPNMIPKQKEMDGIVKDIYTAIENEDHLSKTLFVLCGDHGMNEGGNHGGSAAGETSPALVFMSPKLKDITKSTNRTSPATPKEHGGEFEYYRMVEQSDIAPTLAGLLGFPVPRNNLGVFIKEFLEFWPNHADRTRLLLRNARQMKKIVEATYPNSKFRDNHQAIRKDCEPPLSDGQELVCKWYGVVDILSTSSRHVKPEWRTDQLYWFMSAAQEKMSSTASNYDVPRLIIGSTIAILSVVLAFFSVPSLQGITPAGLSYTLILVFYSILMFASSYVEEEHNFWYWATSAWFFYLFVSESRKEWQSKFIFHPAIMLLVIHRVIRRWNQTGQKYAGADDIVHSGIFHGSNSFVLWALVGATYMDIAARLSKHIARSIAVFDKGSSSEDSEAVDSNRFMALVAVLPLCATAFVFKLAFTARDAPELTYGINQGLIMWVQDLSLVDVVRMVFMGTALIAVWITYSEWKRKSARSGEGSGDLAVALFDLFSLFLITQTKAHNIPLYLLFRFQFFFLSLLDLSPTAITTTTLLLTQTSFFALGNSNAISSIDLSNAYNGVSGYNVLAVGLLLFLSNWAGPLYFTAASSLLLSSLTRPCRNIAMNEVDSRDWVQKEREHLEKMAMTEEEGKKRRGSGEAWMRHAGLCTMWTGVASASVMVACTMLRTHLFIWTVFSPKYLFAMAWGIAFHFGGTLGLGSLIWRAGKCHGLYDIIRHSETFRAALVSSVRDLDTRCSSLGGSADDRAQVLPSKQLRDEADEVMLSIFMKEFPEYSAEFEHRMQQLQKRKKVSEKNTSSAPSIPEAVIEEPVREDAKLDSLKHSDSIDNVPTLENDVSDSSEDSEPIMDEPICEEEVSDSLENSEIIIEEPDREDDPENFLENSEIVDKPVCETDNLDPASDSGTIVEDPVCENDILGSPTPLEPTHDETAPEDYFLSSPAIPEAVINEAARTPFRPIDFMQTPSSAEGYANSPFHTGSPRAGTPRSRIPRPSLSRLSISSLSSISRPRTPQPIVTSHPNTDQSGIPRPYTPRSNTAPMPGTPRSNYSEPRTPRTSISRRDSIQSTTSRASFRSATSRASFRSSTSSISFRSSMPRPVTPRATTSPDPRVARSSFASPTLASLAKSSTRSASKIPSAKTPTRTPGSSRVSPSMVSENGKASSLLAEEDAEDQSEARDGEGETAYPNGFMSALSDGANGAQEDDSHELQSATPSRPPRSAKIPTKVPAVAQSAGSSAAKKQRSRPSLKTPRKTT</sequence>
<keyword evidence="9 13" id="KW-1133">Transmembrane helix</keyword>
<feature type="compositionally biased region" description="Basic and acidic residues" evidence="14">
    <location>
        <begin position="1028"/>
        <end position="1044"/>
    </location>
</feature>
<evidence type="ECO:0000256" key="13">
    <source>
        <dbReference type="RuleBase" id="RU367106"/>
    </source>
</evidence>
<feature type="compositionally biased region" description="Polar residues" evidence="14">
    <location>
        <begin position="1250"/>
        <end position="1274"/>
    </location>
</feature>
<feature type="region of interest" description="Disordered" evidence="14">
    <location>
        <begin position="1006"/>
        <end position="1082"/>
    </location>
</feature>
<dbReference type="GO" id="GO:0006506">
    <property type="term" value="P:GPI anchor biosynthetic process"/>
    <property type="evidence" value="ECO:0007669"/>
    <property type="project" value="UniProtKB-KW"/>
</dbReference>
<dbReference type="InterPro" id="IPR017850">
    <property type="entry name" value="Alkaline_phosphatase_core_sf"/>
</dbReference>
<dbReference type="GO" id="GO:0005789">
    <property type="term" value="C:endoplasmic reticulum membrane"/>
    <property type="evidence" value="ECO:0007669"/>
    <property type="project" value="UniProtKB-SubCell"/>
</dbReference>
<feature type="transmembrane region" description="Helical" evidence="13">
    <location>
        <begin position="483"/>
        <end position="503"/>
    </location>
</feature>
<evidence type="ECO:0000313" key="16">
    <source>
        <dbReference type="EMBL" id="KAK3202259.1"/>
    </source>
</evidence>
<keyword evidence="5 13" id="KW-0337">GPI-anchor biosynthesis</keyword>
<evidence type="ECO:0000256" key="14">
    <source>
        <dbReference type="SAM" id="MobiDB-lite"/>
    </source>
</evidence>
<evidence type="ECO:0000256" key="11">
    <source>
        <dbReference type="ARBA" id="ARBA00023180"/>
    </source>
</evidence>
<evidence type="ECO:0000256" key="2">
    <source>
        <dbReference type="ARBA" id="ARBA00004687"/>
    </source>
</evidence>
<feature type="compositionally biased region" description="Basic residues" evidence="14">
    <location>
        <begin position="1456"/>
        <end position="1471"/>
    </location>
</feature>
<feature type="region of interest" description="Disordered" evidence="14">
    <location>
        <begin position="1105"/>
        <end position="1152"/>
    </location>
</feature>
<feature type="transmembrane region" description="Helical" evidence="13">
    <location>
        <begin position="899"/>
        <end position="922"/>
    </location>
</feature>
<evidence type="ECO:0000256" key="10">
    <source>
        <dbReference type="ARBA" id="ARBA00023136"/>
    </source>
</evidence>
<evidence type="ECO:0000256" key="3">
    <source>
        <dbReference type="ARBA" id="ARBA00005315"/>
    </source>
</evidence>
<keyword evidence="10 13" id="KW-0472">Membrane</keyword>
<dbReference type="Pfam" id="PF19316">
    <property type="entry name" value="PIGO_PIGG"/>
    <property type="match status" value="1"/>
</dbReference>
<keyword evidence="17" id="KW-1185">Reference proteome</keyword>
<evidence type="ECO:0000256" key="7">
    <source>
        <dbReference type="ARBA" id="ARBA00022692"/>
    </source>
</evidence>
<feature type="compositionally biased region" description="Low complexity" evidence="14">
    <location>
        <begin position="1283"/>
        <end position="1311"/>
    </location>
</feature>
<evidence type="ECO:0000256" key="9">
    <source>
        <dbReference type="ARBA" id="ARBA00022989"/>
    </source>
</evidence>
<name>A0AAN6LR25_9PLEO</name>
<dbReference type="InterPro" id="IPR039527">
    <property type="entry name" value="PIGG/GPI7"/>
</dbReference>
<feature type="transmembrane region" description="Helical" evidence="13">
    <location>
        <begin position="7"/>
        <end position="29"/>
    </location>
</feature>
<protein>
    <recommendedName>
        <fullName evidence="4 13">GPI ethanolamine phosphate transferase 2</fullName>
    </recommendedName>
</protein>
<dbReference type="InterPro" id="IPR037674">
    <property type="entry name" value="PIG-G_N"/>
</dbReference>
<evidence type="ECO:0000256" key="4">
    <source>
        <dbReference type="ARBA" id="ARBA00020830"/>
    </source>
</evidence>
<comment type="similarity">
    <text evidence="3 13">Belongs to the PIGG/PIGN/PIGO family. PIGG subfamily.</text>
</comment>
<keyword evidence="6 13" id="KW-0808">Transferase</keyword>
<feature type="transmembrane region" description="Helical" evidence="13">
    <location>
        <begin position="622"/>
        <end position="642"/>
    </location>
</feature>
<evidence type="ECO:0000256" key="6">
    <source>
        <dbReference type="ARBA" id="ARBA00022679"/>
    </source>
</evidence>
<feature type="transmembrane region" description="Helical" evidence="13">
    <location>
        <begin position="863"/>
        <end position="887"/>
    </location>
</feature>
<dbReference type="InterPro" id="IPR045687">
    <property type="entry name" value="PIGG/GPI7_C"/>
</dbReference>
<dbReference type="Proteomes" id="UP001280581">
    <property type="component" value="Unassembled WGS sequence"/>
</dbReference>
<feature type="transmembrane region" description="Helical" evidence="13">
    <location>
        <begin position="452"/>
        <end position="471"/>
    </location>
</feature>
<dbReference type="InterPro" id="IPR002591">
    <property type="entry name" value="Phosphodiest/P_Trfase"/>
</dbReference>
<keyword evidence="8 13" id="KW-0256">Endoplasmic reticulum</keyword>
<feature type="compositionally biased region" description="Polar residues" evidence="14">
    <location>
        <begin position="1231"/>
        <end position="1242"/>
    </location>
</feature>
<organism evidence="16 17">
    <name type="scientific">Pseudopithomyces chartarum</name>
    <dbReference type="NCBI Taxonomy" id="1892770"/>
    <lineage>
        <taxon>Eukaryota</taxon>
        <taxon>Fungi</taxon>
        <taxon>Dikarya</taxon>
        <taxon>Ascomycota</taxon>
        <taxon>Pezizomycotina</taxon>
        <taxon>Dothideomycetes</taxon>
        <taxon>Pleosporomycetidae</taxon>
        <taxon>Pleosporales</taxon>
        <taxon>Massarineae</taxon>
        <taxon>Didymosphaeriaceae</taxon>
        <taxon>Pseudopithomyces</taxon>
    </lineage>
</organism>
<evidence type="ECO:0000259" key="15">
    <source>
        <dbReference type="Pfam" id="PF19316"/>
    </source>
</evidence>
<comment type="caution">
    <text evidence="16">The sequence shown here is derived from an EMBL/GenBank/DDBJ whole genome shotgun (WGS) entry which is preliminary data.</text>
</comment>
<keyword evidence="11" id="KW-0325">Glycoprotein</keyword>
<evidence type="ECO:0000313" key="17">
    <source>
        <dbReference type="Proteomes" id="UP001280581"/>
    </source>
</evidence>
<comment type="subcellular location">
    <subcellularLocation>
        <location evidence="1 13">Endoplasmic reticulum membrane</location>
        <topology evidence="1 13">Multi-pass membrane protein</topology>
    </subcellularLocation>
</comment>
<accession>A0AAN6LR25</accession>
<dbReference type="CDD" id="cd16024">
    <property type="entry name" value="GPI_EPT_2"/>
    <property type="match status" value="1"/>
</dbReference>
<feature type="transmembrane region" description="Helical" evidence="13">
    <location>
        <begin position="784"/>
        <end position="812"/>
    </location>
</feature>
<comment type="function">
    <text evidence="12 13">Ethanolamine phosphate transferase involved in glycosylphosphatidylinositol-anchor biosynthesis. Transfers ethanolamine phosphate to the GPI second mannose.</text>
</comment>
<feature type="domain" description="GPI ethanolamine phosphate transferase 2 C-terminal" evidence="15">
    <location>
        <begin position="447"/>
        <end position="925"/>
    </location>
</feature>
<dbReference type="FunFam" id="3.40.720.10:FF:000045">
    <property type="entry name" value="GPI ethanolamine phosphate transferase 2"/>
    <property type="match status" value="1"/>
</dbReference>
<dbReference type="GO" id="GO:0051267">
    <property type="term" value="F:CP2 mannose-ethanolamine phosphotransferase activity"/>
    <property type="evidence" value="ECO:0007669"/>
    <property type="project" value="TreeGrafter"/>
</dbReference>
<feature type="region of interest" description="Disordered" evidence="14">
    <location>
        <begin position="1175"/>
        <end position="1471"/>
    </location>
</feature>
<feature type="compositionally biased region" description="Polar residues" evidence="14">
    <location>
        <begin position="1332"/>
        <end position="1378"/>
    </location>
</feature>
<feature type="compositionally biased region" description="Acidic residues" evidence="14">
    <location>
        <begin position="1054"/>
        <end position="1077"/>
    </location>
</feature>
<dbReference type="PANTHER" id="PTHR23072">
    <property type="entry name" value="PHOSPHATIDYLINOSITOL GLYCAN-RELATED"/>
    <property type="match status" value="1"/>
</dbReference>
<comment type="pathway">
    <text evidence="2 13">Glycolipid biosynthesis; glycosylphosphatidylinositol-anchor biosynthesis.</text>
</comment>
<evidence type="ECO:0000256" key="1">
    <source>
        <dbReference type="ARBA" id="ARBA00004477"/>
    </source>
</evidence>
<evidence type="ECO:0000256" key="8">
    <source>
        <dbReference type="ARBA" id="ARBA00022824"/>
    </source>
</evidence>
<keyword evidence="7 13" id="KW-0812">Transmembrane</keyword>